<accession>A0A2K2DVI2</accession>
<reference evidence="2 3" key="1">
    <citation type="journal article" date="2010" name="Nature">
        <title>Genome sequencing and analysis of the model grass Brachypodium distachyon.</title>
        <authorList>
            <consortium name="International Brachypodium Initiative"/>
        </authorList>
    </citation>
    <scope>NUCLEOTIDE SEQUENCE [LARGE SCALE GENOMIC DNA]</scope>
    <source>
        <strain evidence="2 3">Bd21</strain>
    </source>
</reference>
<dbReference type="EnsemblPlants" id="PNT78286">
    <property type="protein sequence ID" value="PNT78286"/>
    <property type="gene ID" value="BRADI_1g76901v3"/>
</dbReference>
<evidence type="ECO:0000313" key="2">
    <source>
        <dbReference type="EMBL" id="PNT78286.1"/>
    </source>
</evidence>
<evidence type="ECO:0000313" key="3">
    <source>
        <dbReference type="EnsemblPlants" id="PNT78286"/>
    </source>
</evidence>
<organism evidence="2">
    <name type="scientific">Brachypodium distachyon</name>
    <name type="common">Purple false brome</name>
    <name type="synonym">Trachynia distachya</name>
    <dbReference type="NCBI Taxonomy" id="15368"/>
    <lineage>
        <taxon>Eukaryota</taxon>
        <taxon>Viridiplantae</taxon>
        <taxon>Streptophyta</taxon>
        <taxon>Embryophyta</taxon>
        <taxon>Tracheophyta</taxon>
        <taxon>Spermatophyta</taxon>
        <taxon>Magnoliopsida</taxon>
        <taxon>Liliopsida</taxon>
        <taxon>Poales</taxon>
        <taxon>Poaceae</taxon>
        <taxon>BOP clade</taxon>
        <taxon>Pooideae</taxon>
        <taxon>Stipodae</taxon>
        <taxon>Brachypodieae</taxon>
        <taxon>Brachypodium</taxon>
    </lineage>
</organism>
<dbReference type="EMBL" id="CM000880">
    <property type="protein sequence ID" value="PNT78286.1"/>
    <property type="molecule type" value="Genomic_DNA"/>
</dbReference>
<name>A0A2K2DVI2_BRADI</name>
<dbReference type="AlphaFoldDB" id="A0A2K2DVI2"/>
<evidence type="ECO:0008006" key="5">
    <source>
        <dbReference type="Google" id="ProtNLM"/>
    </source>
</evidence>
<gene>
    <name evidence="2" type="ORF">BRADI_1g76901v3</name>
</gene>
<dbReference type="OrthoDB" id="1913205at2759"/>
<dbReference type="PANTHER" id="PTHR34576">
    <property type="entry name" value="MEMBRANE-ASSOCIATED KINASE REGULATOR 6-RELATED"/>
    <property type="match status" value="1"/>
</dbReference>
<protein>
    <recommendedName>
        <fullName evidence="5">Membrane-associated kinase regulator 6</fullName>
    </recommendedName>
</protein>
<evidence type="ECO:0000313" key="4">
    <source>
        <dbReference type="Proteomes" id="UP000008810"/>
    </source>
</evidence>
<reference evidence="3" key="3">
    <citation type="submission" date="2018-08" db="UniProtKB">
        <authorList>
            <consortium name="EnsemblPlants"/>
        </authorList>
    </citation>
    <scope>IDENTIFICATION</scope>
    <source>
        <strain evidence="3">cv. Bd21</strain>
    </source>
</reference>
<dbReference type="Proteomes" id="UP000008810">
    <property type="component" value="Chromosome 1"/>
</dbReference>
<dbReference type="FunCoup" id="A0A2K2DVI2">
    <property type="interactions" value="64"/>
</dbReference>
<dbReference type="InParanoid" id="A0A2K2DVI2"/>
<feature type="region of interest" description="Disordered" evidence="1">
    <location>
        <begin position="132"/>
        <end position="152"/>
    </location>
</feature>
<keyword evidence="4" id="KW-1185">Reference proteome</keyword>
<dbReference type="Gramene" id="PNT78286">
    <property type="protein sequence ID" value="PNT78286"/>
    <property type="gene ID" value="BRADI_1g76901v3"/>
</dbReference>
<dbReference type="InterPro" id="IPR044699">
    <property type="entry name" value="MAKR6"/>
</dbReference>
<dbReference type="PANTHER" id="PTHR34576:SF2">
    <property type="entry name" value="MEMBRANE-ASSOCIATED KINASE REGULATOR 6-RELATED"/>
    <property type="match status" value="1"/>
</dbReference>
<reference evidence="2" key="2">
    <citation type="submission" date="2017-06" db="EMBL/GenBank/DDBJ databases">
        <title>WGS assembly of Brachypodium distachyon.</title>
        <authorList>
            <consortium name="The International Brachypodium Initiative"/>
            <person name="Lucas S."/>
            <person name="Harmon-Smith M."/>
            <person name="Lail K."/>
            <person name="Tice H."/>
            <person name="Grimwood J."/>
            <person name="Bruce D."/>
            <person name="Barry K."/>
            <person name="Shu S."/>
            <person name="Lindquist E."/>
            <person name="Wang M."/>
            <person name="Pitluck S."/>
            <person name="Vogel J.P."/>
            <person name="Garvin D.F."/>
            <person name="Mockler T.C."/>
            <person name="Schmutz J."/>
            <person name="Rokhsar D."/>
            <person name="Bevan M.W."/>
        </authorList>
    </citation>
    <scope>NUCLEOTIDE SEQUENCE</scope>
    <source>
        <strain evidence="2">Bd21</strain>
    </source>
</reference>
<sequence>MPVGSLQHLSDSFSYGWLTRAQAPPSFERLGSPRSSSFMDDDMEDDPELFSMRWATAPAPASDFSFGLPRPEEPPSPKMLVVSASQIFLPCSAAAQEDADCLMFRRALDAPSASASASPLFLSAQSTPVSMSSCSSARNSSNRAGRTSSSSSAPWNKVLLRCLRILMPLYRKVKALAPRHRVAPAATAAMASPARGVEWCHGNADTAVRDAILYCKKSSVS</sequence>
<evidence type="ECO:0000256" key="1">
    <source>
        <dbReference type="SAM" id="MobiDB-lite"/>
    </source>
</evidence>
<proteinExistence type="predicted"/>